<organism evidence="8 9">
    <name type="scientific">Nonomuraea recticatena</name>
    <dbReference type="NCBI Taxonomy" id="46178"/>
    <lineage>
        <taxon>Bacteria</taxon>
        <taxon>Bacillati</taxon>
        <taxon>Actinomycetota</taxon>
        <taxon>Actinomycetes</taxon>
        <taxon>Streptosporangiales</taxon>
        <taxon>Streptosporangiaceae</taxon>
        <taxon>Nonomuraea</taxon>
    </lineage>
</organism>
<sequence length="110" mass="11660">MSATSIALTVADFDGELMSAGTRPFLVDLWASGCGPCKALAPVLEEVAAEQAGRLRVGMVQLDHAPELAGRFEIMALPTLIVFIGGVEKKRLTGSLTKTELLAELEEFGI</sequence>
<dbReference type="Proteomes" id="UP001501666">
    <property type="component" value="Unassembled WGS sequence"/>
</dbReference>
<evidence type="ECO:0000256" key="5">
    <source>
        <dbReference type="ARBA" id="ARBA00023284"/>
    </source>
</evidence>
<dbReference type="PANTHER" id="PTHR45663:SF11">
    <property type="entry name" value="GEO12009P1"/>
    <property type="match status" value="1"/>
</dbReference>
<dbReference type="RefSeq" id="WP_346157741.1">
    <property type="nucleotide sequence ID" value="NZ_BAAATE010000062.1"/>
</dbReference>
<dbReference type="PROSITE" id="PS51352">
    <property type="entry name" value="THIOREDOXIN_2"/>
    <property type="match status" value="1"/>
</dbReference>
<dbReference type="InterPro" id="IPR036249">
    <property type="entry name" value="Thioredoxin-like_sf"/>
</dbReference>
<reference evidence="9" key="1">
    <citation type="journal article" date="2019" name="Int. J. Syst. Evol. Microbiol.">
        <title>The Global Catalogue of Microorganisms (GCM) 10K type strain sequencing project: providing services to taxonomists for standard genome sequencing and annotation.</title>
        <authorList>
            <consortium name="The Broad Institute Genomics Platform"/>
            <consortium name="The Broad Institute Genome Sequencing Center for Infectious Disease"/>
            <person name="Wu L."/>
            <person name="Ma J."/>
        </authorList>
    </citation>
    <scope>NUCLEOTIDE SEQUENCE [LARGE SCALE GENOMIC DNA]</scope>
    <source>
        <strain evidence="9">JCM 6835</strain>
    </source>
</reference>
<keyword evidence="4" id="KW-1015">Disulfide bond</keyword>
<evidence type="ECO:0000256" key="1">
    <source>
        <dbReference type="ARBA" id="ARBA00008987"/>
    </source>
</evidence>
<accession>A0ABP6FTA8</accession>
<dbReference type="Gene3D" id="3.40.30.10">
    <property type="entry name" value="Glutaredoxin"/>
    <property type="match status" value="1"/>
</dbReference>
<name>A0ABP6FTA8_9ACTN</name>
<protein>
    <recommendedName>
        <fullName evidence="6">Thioredoxin</fullName>
    </recommendedName>
</protein>
<gene>
    <name evidence="8" type="ORF">GCM10010412_098210</name>
</gene>
<evidence type="ECO:0000259" key="7">
    <source>
        <dbReference type="PROSITE" id="PS51352"/>
    </source>
</evidence>
<dbReference type="Pfam" id="PF00085">
    <property type="entry name" value="Thioredoxin"/>
    <property type="match status" value="1"/>
</dbReference>
<comment type="similarity">
    <text evidence="1 6">Belongs to the thioredoxin family.</text>
</comment>
<comment type="caution">
    <text evidence="8">The sequence shown here is derived from an EMBL/GenBank/DDBJ whole genome shotgun (WGS) entry which is preliminary data.</text>
</comment>
<evidence type="ECO:0000313" key="8">
    <source>
        <dbReference type="EMBL" id="GAA2700827.1"/>
    </source>
</evidence>
<dbReference type="InterPro" id="IPR005746">
    <property type="entry name" value="Thioredoxin"/>
</dbReference>
<keyword evidence="2" id="KW-0813">Transport</keyword>
<dbReference type="SUPFAM" id="SSF52833">
    <property type="entry name" value="Thioredoxin-like"/>
    <property type="match status" value="1"/>
</dbReference>
<evidence type="ECO:0000256" key="3">
    <source>
        <dbReference type="ARBA" id="ARBA00022982"/>
    </source>
</evidence>
<dbReference type="EMBL" id="BAAATE010000062">
    <property type="protein sequence ID" value="GAA2700827.1"/>
    <property type="molecule type" value="Genomic_DNA"/>
</dbReference>
<feature type="domain" description="Thioredoxin" evidence="7">
    <location>
        <begin position="1"/>
        <end position="110"/>
    </location>
</feature>
<evidence type="ECO:0000256" key="2">
    <source>
        <dbReference type="ARBA" id="ARBA00022448"/>
    </source>
</evidence>
<keyword evidence="5" id="KW-0676">Redox-active center</keyword>
<dbReference type="InterPro" id="IPR017937">
    <property type="entry name" value="Thioredoxin_CS"/>
</dbReference>
<evidence type="ECO:0000256" key="4">
    <source>
        <dbReference type="ARBA" id="ARBA00023157"/>
    </source>
</evidence>
<dbReference type="CDD" id="cd02947">
    <property type="entry name" value="TRX_family"/>
    <property type="match status" value="1"/>
</dbReference>
<evidence type="ECO:0000256" key="6">
    <source>
        <dbReference type="PIRNR" id="PIRNR000077"/>
    </source>
</evidence>
<dbReference type="InterPro" id="IPR013766">
    <property type="entry name" value="Thioredoxin_domain"/>
</dbReference>
<dbReference type="PIRSF" id="PIRSF000077">
    <property type="entry name" value="Thioredoxin"/>
    <property type="match status" value="1"/>
</dbReference>
<evidence type="ECO:0000313" key="9">
    <source>
        <dbReference type="Proteomes" id="UP001501666"/>
    </source>
</evidence>
<keyword evidence="3" id="KW-0249">Electron transport</keyword>
<keyword evidence="9" id="KW-1185">Reference proteome</keyword>
<proteinExistence type="inferred from homology"/>
<dbReference type="PROSITE" id="PS00194">
    <property type="entry name" value="THIOREDOXIN_1"/>
    <property type="match status" value="1"/>
</dbReference>
<dbReference type="PANTHER" id="PTHR45663">
    <property type="entry name" value="GEO12009P1"/>
    <property type="match status" value="1"/>
</dbReference>